<protein>
    <submittedName>
        <fullName evidence="3">GGDEF domain-containing protein</fullName>
    </submittedName>
</protein>
<dbReference type="InterPro" id="IPR043128">
    <property type="entry name" value="Rev_trsase/Diguanyl_cyclase"/>
</dbReference>
<dbReference type="Pfam" id="PF00990">
    <property type="entry name" value="GGDEF"/>
    <property type="match status" value="1"/>
</dbReference>
<feature type="domain" description="GGDEF" evidence="2">
    <location>
        <begin position="509"/>
        <end position="642"/>
    </location>
</feature>
<reference evidence="3" key="2">
    <citation type="journal article" date="2021" name="PeerJ">
        <title>Extensive microbial diversity within the chicken gut microbiome revealed by metagenomics and culture.</title>
        <authorList>
            <person name="Gilroy R."/>
            <person name="Ravi A."/>
            <person name="Getino M."/>
            <person name="Pursley I."/>
            <person name="Horton D.L."/>
            <person name="Alikhan N.F."/>
            <person name="Baker D."/>
            <person name="Gharbi K."/>
            <person name="Hall N."/>
            <person name="Watson M."/>
            <person name="Adriaenssens E.M."/>
            <person name="Foster-Nyarko E."/>
            <person name="Jarju S."/>
            <person name="Secka A."/>
            <person name="Antonio M."/>
            <person name="Oren A."/>
            <person name="Chaudhuri R.R."/>
            <person name="La Ragione R."/>
            <person name="Hildebrand F."/>
            <person name="Pallen M.J."/>
        </authorList>
    </citation>
    <scope>NUCLEOTIDE SEQUENCE</scope>
    <source>
        <strain evidence="3">F6-4510</strain>
    </source>
</reference>
<reference evidence="3" key="1">
    <citation type="submission" date="2020-10" db="EMBL/GenBank/DDBJ databases">
        <authorList>
            <person name="Gilroy R."/>
        </authorList>
    </citation>
    <scope>NUCLEOTIDE SEQUENCE</scope>
    <source>
        <strain evidence="3">F6-4510</strain>
    </source>
</reference>
<keyword evidence="1" id="KW-1133">Transmembrane helix</keyword>
<evidence type="ECO:0000313" key="3">
    <source>
        <dbReference type="EMBL" id="MBO8434548.1"/>
    </source>
</evidence>
<dbReference type="InterPro" id="IPR029787">
    <property type="entry name" value="Nucleotide_cyclase"/>
</dbReference>
<gene>
    <name evidence="3" type="ORF">IAC55_04410</name>
</gene>
<dbReference type="InterPro" id="IPR000160">
    <property type="entry name" value="GGDEF_dom"/>
</dbReference>
<comment type="caution">
    <text evidence="3">The sequence shown here is derived from an EMBL/GenBank/DDBJ whole genome shotgun (WGS) entry which is preliminary data.</text>
</comment>
<dbReference type="NCBIfam" id="TIGR00254">
    <property type="entry name" value="GGDEF"/>
    <property type="match status" value="1"/>
</dbReference>
<dbReference type="PANTHER" id="PTHR46663">
    <property type="entry name" value="DIGUANYLATE CYCLASE DGCT-RELATED"/>
    <property type="match status" value="1"/>
</dbReference>
<dbReference type="InterPro" id="IPR018247">
    <property type="entry name" value="EF_Hand_1_Ca_BS"/>
</dbReference>
<proteinExistence type="predicted"/>
<feature type="transmembrane region" description="Helical" evidence="1">
    <location>
        <begin position="290"/>
        <end position="309"/>
    </location>
</feature>
<dbReference type="CDD" id="cd01949">
    <property type="entry name" value="GGDEF"/>
    <property type="match status" value="1"/>
</dbReference>
<dbReference type="PANTHER" id="PTHR46663:SF4">
    <property type="entry name" value="DIGUANYLATE CYCLASE DGCT-RELATED"/>
    <property type="match status" value="1"/>
</dbReference>
<dbReference type="PROSITE" id="PS00018">
    <property type="entry name" value="EF_HAND_1"/>
    <property type="match status" value="1"/>
</dbReference>
<name>A0A9D9DX97_9FIRM</name>
<dbReference type="PROSITE" id="PS50887">
    <property type="entry name" value="GGDEF"/>
    <property type="match status" value="1"/>
</dbReference>
<dbReference type="SMART" id="SM00267">
    <property type="entry name" value="GGDEF"/>
    <property type="match status" value="1"/>
</dbReference>
<keyword evidence="1" id="KW-0812">Transmembrane</keyword>
<evidence type="ECO:0000259" key="2">
    <source>
        <dbReference type="PROSITE" id="PS50887"/>
    </source>
</evidence>
<sequence length="668" mass="76757">MKKKILIALVLVLCVSSTIVSLVFWRLFLNQEIESERYTGVTVNKQIIDNINSSEIKDEKAKELFEDDYRNRLHFAEFLIDSDTDGHISNSEWKNILDLLEVSNINIVDANGTIVQSSKPKNIGQNFYNNEKFSEFIPLLENREASDFHANYDGVSSATDTNNVMYAGIKHKKTGGIIQIEIDPDLLEQYKSMSSISSYVASIPTKSYRTIFVMNSTNAEILGITTNNEQVLEMEKPIETLRSLVGKPGIVKINGKSQFAIIDEYEDKFIGTLVKVDDLKENVKNYMVKFIGYIFFLSVMIILLIYILIDKLVLTDIDRINKRLVNFVEGRTDIKFIPEAKRTEELSLLADNLNKVIGVISSKGERITSIANMLGEGFESYEYYADINQIYFSENLPKLMGVTSEEVEDRVRRKFEEGKERLNGKESVEAIETLKCKSGRIIKVRRVVFENLSYAFFEDITDSVERETNLSENLKIEKEKSYVDHLTGLYNRKKIQEEVEKFCVENKEPNGVMVIMDLDNFKLVNDKAGHQTGDILLQEFANLIKRQFRDSDIKARLGGDEFVIFMPNYFKKEIINAKIENFLDVVRRELSEYYVKYKLSVSVGIAYMGPECDNFEDLYKCADAAMYVAKRHGKDGFYINVENNMCMKSECNNCKVNCTRRTLLFGEE</sequence>
<evidence type="ECO:0000313" key="4">
    <source>
        <dbReference type="Proteomes" id="UP000823611"/>
    </source>
</evidence>
<dbReference type="InterPro" id="IPR052163">
    <property type="entry name" value="DGC-Regulatory_Protein"/>
</dbReference>
<evidence type="ECO:0000256" key="1">
    <source>
        <dbReference type="SAM" id="Phobius"/>
    </source>
</evidence>
<organism evidence="3 4">
    <name type="scientific">Candidatus Fimicola merdigallinarum</name>
    <dbReference type="NCBI Taxonomy" id="2840819"/>
    <lineage>
        <taxon>Bacteria</taxon>
        <taxon>Bacillati</taxon>
        <taxon>Bacillota</taxon>
        <taxon>Clostridia</taxon>
        <taxon>Lachnospirales</taxon>
        <taxon>Lachnospiraceae</taxon>
        <taxon>Lachnospiraceae incertae sedis</taxon>
        <taxon>Candidatus Fimicola</taxon>
    </lineage>
</organism>
<accession>A0A9D9DX97</accession>
<keyword evidence="1" id="KW-0472">Membrane</keyword>
<dbReference type="AlphaFoldDB" id="A0A9D9DX97"/>
<dbReference type="EMBL" id="JADIMX010000084">
    <property type="protein sequence ID" value="MBO8434548.1"/>
    <property type="molecule type" value="Genomic_DNA"/>
</dbReference>
<dbReference type="Gene3D" id="3.30.70.270">
    <property type="match status" value="1"/>
</dbReference>
<dbReference type="Proteomes" id="UP000823611">
    <property type="component" value="Unassembled WGS sequence"/>
</dbReference>
<dbReference type="SUPFAM" id="SSF55073">
    <property type="entry name" value="Nucleotide cyclase"/>
    <property type="match status" value="1"/>
</dbReference>